<dbReference type="GO" id="GO:0005737">
    <property type="term" value="C:cytoplasm"/>
    <property type="evidence" value="ECO:0007669"/>
    <property type="project" value="UniProtKB-SubCell"/>
</dbReference>
<evidence type="ECO:0000256" key="7">
    <source>
        <dbReference type="ARBA" id="ARBA00023163"/>
    </source>
</evidence>
<evidence type="ECO:0008006" key="13">
    <source>
        <dbReference type="Google" id="ProtNLM"/>
    </source>
</evidence>
<dbReference type="GO" id="GO:0043565">
    <property type="term" value="F:sequence-specific DNA binding"/>
    <property type="evidence" value="ECO:0007669"/>
    <property type="project" value="InterPro"/>
</dbReference>
<dbReference type="PROSITE" id="PS00041">
    <property type="entry name" value="HTH_ARAC_FAMILY_1"/>
    <property type="match status" value="1"/>
</dbReference>
<dbReference type="PANTHER" id="PTHR42713">
    <property type="entry name" value="HISTIDINE KINASE-RELATED"/>
    <property type="match status" value="1"/>
</dbReference>
<dbReference type="InterPro" id="IPR001789">
    <property type="entry name" value="Sig_transdc_resp-reg_receiver"/>
</dbReference>
<keyword evidence="2" id="KW-0963">Cytoplasm</keyword>
<evidence type="ECO:0000259" key="9">
    <source>
        <dbReference type="PROSITE" id="PS01124"/>
    </source>
</evidence>
<proteinExistence type="predicted"/>
<evidence type="ECO:0000313" key="12">
    <source>
        <dbReference type="Proteomes" id="UP000244184"/>
    </source>
</evidence>
<dbReference type="CDD" id="cd17536">
    <property type="entry name" value="REC_YesN-like"/>
    <property type="match status" value="1"/>
</dbReference>
<evidence type="ECO:0000256" key="4">
    <source>
        <dbReference type="ARBA" id="ARBA00023012"/>
    </source>
</evidence>
<dbReference type="SUPFAM" id="SSF46689">
    <property type="entry name" value="Homeodomain-like"/>
    <property type="match status" value="2"/>
</dbReference>
<evidence type="ECO:0000256" key="2">
    <source>
        <dbReference type="ARBA" id="ARBA00022490"/>
    </source>
</evidence>
<evidence type="ECO:0000256" key="3">
    <source>
        <dbReference type="ARBA" id="ARBA00022553"/>
    </source>
</evidence>
<comment type="subcellular location">
    <subcellularLocation>
        <location evidence="1">Cytoplasm</location>
    </subcellularLocation>
</comment>
<feature type="domain" description="Response regulatory" evidence="10">
    <location>
        <begin position="8"/>
        <end position="125"/>
    </location>
</feature>
<dbReference type="InterPro" id="IPR020449">
    <property type="entry name" value="Tscrpt_reg_AraC-type_HTH"/>
</dbReference>
<dbReference type="GO" id="GO:0000160">
    <property type="term" value="P:phosphorelay signal transduction system"/>
    <property type="evidence" value="ECO:0007669"/>
    <property type="project" value="UniProtKB-KW"/>
</dbReference>
<evidence type="ECO:0000259" key="10">
    <source>
        <dbReference type="PROSITE" id="PS50110"/>
    </source>
</evidence>
<keyword evidence="7" id="KW-0804">Transcription</keyword>
<organism evidence="11 12">
    <name type="scientific">Paenibacillus elgii</name>
    <dbReference type="NCBI Taxonomy" id="189691"/>
    <lineage>
        <taxon>Bacteria</taxon>
        <taxon>Bacillati</taxon>
        <taxon>Bacillota</taxon>
        <taxon>Bacilli</taxon>
        <taxon>Bacillales</taxon>
        <taxon>Paenibacillaceae</taxon>
        <taxon>Paenibacillus</taxon>
    </lineage>
</organism>
<dbReference type="PANTHER" id="PTHR42713:SF3">
    <property type="entry name" value="TRANSCRIPTIONAL REGULATORY PROTEIN HPTR"/>
    <property type="match status" value="1"/>
</dbReference>
<evidence type="ECO:0000256" key="5">
    <source>
        <dbReference type="ARBA" id="ARBA00023015"/>
    </source>
</evidence>
<protein>
    <recommendedName>
        <fullName evidence="13">Two-component system response regulator</fullName>
    </recommendedName>
</protein>
<dbReference type="Pfam" id="PF00072">
    <property type="entry name" value="Response_reg"/>
    <property type="match status" value="1"/>
</dbReference>
<dbReference type="InterPro" id="IPR051552">
    <property type="entry name" value="HptR"/>
</dbReference>
<evidence type="ECO:0000313" key="11">
    <source>
        <dbReference type="EMBL" id="PUA36876.1"/>
    </source>
</evidence>
<dbReference type="Gene3D" id="3.40.50.2300">
    <property type="match status" value="1"/>
</dbReference>
<name>A0A2T6FY83_9BACL</name>
<dbReference type="InterPro" id="IPR009057">
    <property type="entry name" value="Homeodomain-like_sf"/>
</dbReference>
<dbReference type="SMART" id="SM00342">
    <property type="entry name" value="HTH_ARAC"/>
    <property type="match status" value="1"/>
</dbReference>
<dbReference type="EMBL" id="PYHP01000066">
    <property type="protein sequence ID" value="PUA36876.1"/>
    <property type="molecule type" value="Genomic_DNA"/>
</dbReference>
<evidence type="ECO:0000256" key="8">
    <source>
        <dbReference type="PROSITE-ProRule" id="PRU00169"/>
    </source>
</evidence>
<dbReference type="RefSeq" id="WP_108533363.1">
    <property type="nucleotide sequence ID" value="NZ_PYHP01000066.1"/>
</dbReference>
<keyword evidence="3 8" id="KW-0597">Phosphoprotein</keyword>
<dbReference type="SUPFAM" id="SSF52172">
    <property type="entry name" value="CheY-like"/>
    <property type="match status" value="1"/>
</dbReference>
<dbReference type="InterPro" id="IPR018062">
    <property type="entry name" value="HTH_AraC-typ_CS"/>
</dbReference>
<dbReference type="SMART" id="SM00448">
    <property type="entry name" value="REC"/>
    <property type="match status" value="1"/>
</dbReference>
<keyword evidence="4" id="KW-0902">Two-component regulatory system</keyword>
<dbReference type="InterPro" id="IPR018060">
    <property type="entry name" value="HTH_AraC"/>
</dbReference>
<dbReference type="PRINTS" id="PR00032">
    <property type="entry name" value="HTHARAC"/>
</dbReference>
<dbReference type="GO" id="GO:0003700">
    <property type="term" value="F:DNA-binding transcription factor activity"/>
    <property type="evidence" value="ECO:0007669"/>
    <property type="project" value="InterPro"/>
</dbReference>
<dbReference type="InterPro" id="IPR011006">
    <property type="entry name" value="CheY-like_superfamily"/>
</dbReference>
<sequence>MPSGYTFKVLVAEDEQTILEHIVEKIGYTDPSFHVIATATNGEDALKLVEQHRPDVLFTDVKMPLMDGIELIRLVKKLFPEIHVVILSGFDNFNFAQQALKLGVSDYLLKPIISENLRDTLHEIKGKLEQRNMVLERTIITQDLNGIHPVHSDHSALQNEMFVLHLICLGNLYRYAANELDTHSLSKIRGMLEWSQLLHDEHWSTTKWWIIDEKNDNVKFHIMTTNPNQSESTVNMTLEIQKGISRFMKDAFSVTLCTHLTPVPFGELWEMSQSLRKCLGKFLVPCQSSIITSGDLPQHQDINSYLDQVTLNAIQMLVKQRKFDQLVQELARLFEGWKQNNLTQETLERALVQIVRFIFVHLEEHNQTAVEIEARIYSIVATTKHIDTLYQDILQLIGEHLPVHQKLDSAKELYMRLEEYIRLNFTKPINVEYLANKFQFNASYISRVFKKYQGVPPLQHLISMRIQEAKRLIKEKPELDFKDISEIIGFNNQHYFSKVFRSRVGLNPSEYRDLMKSNRP</sequence>
<gene>
    <name evidence="11" type="ORF">C8Z91_22990</name>
</gene>
<accession>A0A2T6FY83</accession>
<dbReference type="Gene3D" id="1.10.10.60">
    <property type="entry name" value="Homeodomain-like"/>
    <property type="match status" value="2"/>
</dbReference>
<evidence type="ECO:0000256" key="1">
    <source>
        <dbReference type="ARBA" id="ARBA00004496"/>
    </source>
</evidence>
<keyword evidence="5" id="KW-0805">Transcription regulation</keyword>
<dbReference type="Proteomes" id="UP000244184">
    <property type="component" value="Unassembled WGS sequence"/>
</dbReference>
<dbReference type="PROSITE" id="PS50110">
    <property type="entry name" value="RESPONSE_REGULATORY"/>
    <property type="match status" value="1"/>
</dbReference>
<comment type="caution">
    <text evidence="11">The sequence shown here is derived from an EMBL/GenBank/DDBJ whole genome shotgun (WGS) entry which is preliminary data.</text>
</comment>
<dbReference type="Pfam" id="PF12833">
    <property type="entry name" value="HTH_18"/>
    <property type="match status" value="1"/>
</dbReference>
<reference evidence="11 12" key="1">
    <citation type="submission" date="2018-03" db="EMBL/GenBank/DDBJ databases">
        <title>Genome sequence of Paenibacillus elgii strain AC13 an antimicrobial compound producing bacteria.</title>
        <authorList>
            <person name="Kurokawa A.S."/>
            <person name="Araujo J.F."/>
            <person name="Costa R.A."/>
            <person name="Ortega D.B."/>
            <person name="Pires A.S."/>
            <person name="Pappas G.J.Jr."/>
            <person name="Franco O.L."/>
            <person name="Barreto C."/>
            <person name="Magalhaes B.S."/>
            <person name="Kruger R.H."/>
        </authorList>
    </citation>
    <scope>NUCLEOTIDE SEQUENCE [LARGE SCALE GENOMIC DNA]</scope>
    <source>
        <strain evidence="11 12">AC13</strain>
    </source>
</reference>
<keyword evidence="6" id="KW-0238">DNA-binding</keyword>
<dbReference type="PROSITE" id="PS01124">
    <property type="entry name" value="HTH_ARAC_FAMILY_2"/>
    <property type="match status" value="1"/>
</dbReference>
<feature type="domain" description="HTH araC/xylS-type" evidence="9">
    <location>
        <begin position="415"/>
        <end position="514"/>
    </location>
</feature>
<feature type="modified residue" description="4-aspartylphosphate" evidence="8">
    <location>
        <position position="60"/>
    </location>
</feature>
<evidence type="ECO:0000256" key="6">
    <source>
        <dbReference type="ARBA" id="ARBA00023125"/>
    </source>
</evidence>
<dbReference type="AlphaFoldDB" id="A0A2T6FY83"/>